<dbReference type="Proteomes" id="UP000000598">
    <property type="component" value="Chromosome F"/>
</dbReference>
<feature type="region of interest" description="Disordered" evidence="1">
    <location>
        <begin position="207"/>
        <end position="228"/>
    </location>
</feature>
<dbReference type="AlphaFoldDB" id="Q6CJA2"/>
<feature type="domain" description="DUF4187" evidence="2">
    <location>
        <begin position="232"/>
        <end position="286"/>
    </location>
</feature>
<reference evidence="3 4" key="1">
    <citation type="journal article" date="2004" name="Nature">
        <title>Genome evolution in yeasts.</title>
        <authorList>
            <consortium name="Genolevures"/>
            <person name="Dujon B."/>
            <person name="Sherman D."/>
            <person name="Fischer G."/>
            <person name="Durrens P."/>
            <person name="Casaregola S."/>
            <person name="Lafontaine I."/>
            <person name="de Montigny J."/>
            <person name="Marck C."/>
            <person name="Neuveglise C."/>
            <person name="Talla E."/>
            <person name="Goffard N."/>
            <person name="Frangeul L."/>
            <person name="Aigle M."/>
            <person name="Anthouard V."/>
            <person name="Babour A."/>
            <person name="Barbe V."/>
            <person name="Barnay S."/>
            <person name="Blanchin S."/>
            <person name="Beckerich J.M."/>
            <person name="Beyne E."/>
            <person name="Bleykasten C."/>
            <person name="Boisrame A."/>
            <person name="Boyer J."/>
            <person name="Cattolico L."/>
            <person name="Confanioleri F."/>
            <person name="de Daruvar A."/>
            <person name="Despons L."/>
            <person name="Fabre E."/>
            <person name="Fairhead C."/>
            <person name="Ferry-Dumazet H."/>
            <person name="Groppi A."/>
            <person name="Hantraye F."/>
            <person name="Hennequin C."/>
            <person name="Jauniaux N."/>
            <person name="Joyet P."/>
            <person name="Kachouri R."/>
            <person name="Kerrest A."/>
            <person name="Koszul R."/>
            <person name="Lemaire M."/>
            <person name="Lesur I."/>
            <person name="Ma L."/>
            <person name="Muller H."/>
            <person name="Nicaud J.M."/>
            <person name="Nikolski M."/>
            <person name="Oztas S."/>
            <person name="Ozier-Kalogeropoulos O."/>
            <person name="Pellenz S."/>
            <person name="Potier S."/>
            <person name="Richard G.F."/>
            <person name="Straub M.L."/>
            <person name="Suleau A."/>
            <person name="Swennene D."/>
            <person name="Tekaia F."/>
            <person name="Wesolowski-Louvel M."/>
            <person name="Westhof E."/>
            <person name="Wirth B."/>
            <person name="Zeniou-Meyer M."/>
            <person name="Zivanovic I."/>
            <person name="Bolotin-Fukuhara M."/>
            <person name="Thierry A."/>
            <person name="Bouchier C."/>
            <person name="Caudron B."/>
            <person name="Scarpelli C."/>
            <person name="Gaillardin C."/>
            <person name="Weissenbach J."/>
            <person name="Wincker P."/>
            <person name="Souciet J.L."/>
        </authorList>
    </citation>
    <scope>NUCLEOTIDE SEQUENCE [LARGE SCALE GENOMIC DNA]</scope>
    <source>
        <strain evidence="4">ATCC 8585 / CBS 2359 / DSM 70799 / NBRC 1267 / NRRL Y-1140 / WM37</strain>
    </source>
</reference>
<dbReference type="PANTHER" id="PTHR21032:SF0">
    <property type="entry name" value="G PATCH DOMAIN-CONTAINING PROTEIN 11"/>
    <property type="match status" value="1"/>
</dbReference>
<dbReference type="InParanoid" id="Q6CJA2"/>
<name>Q6CJA2_KLULA</name>
<sequence length="287" mass="32892">MIKRSLAELSDGDDSSDEERLQRPLKKSGKLSHAKSTASERDQASVEDTHEEPWEENYLTMEIEGLHGDKIGPLLRASDIPLAKRLPKALKMMKSMGYNIDETAESGSKRTVGMVPVERKLDRIGIRTKPALSETEDVANVDDFRERINNEKNTERKLHLLKHMQKLAFTLTGDVDNFYSSSDPRDFNVLWRSYVIELLQNLTHKSLGNESEDDGHNHDHPEQSSNDVIPVDGELEMLQQLTIDEKIKKLNTFLRTELRYCFYCGNKYKDDADLFAHCPGFTEEDHQ</sequence>
<dbReference type="FunCoup" id="Q6CJA2">
    <property type="interactions" value="250"/>
</dbReference>
<dbReference type="eggNOG" id="KOG1994">
    <property type="taxonomic scope" value="Eukaryota"/>
</dbReference>
<dbReference type="EMBL" id="CR382126">
    <property type="protein sequence ID" value="CAG98695.1"/>
    <property type="molecule type" value="Genomic_DNA"/>
</dbReference>
<evidence type="ECO:0000313" key="3">
    <source>
        <dbReference type="EMBL" id="CAG98695.1"/>
    </source>
</evidence>
<dbReference type="HOGENOM" id="CLU_046724_0_0_1"/>
<feature type="compositionally biased region" description="Basic and acidic residues" evidence="1">
    <location>
        <begin position="38"/>
        <end position="52"/>
    </location>
</feature>
<dbReference type="InterPro" id="IPR025239">
    <property type="entry name" value="DUF4187"/>
</dbReference>
<accession>Q6CJA2</accession>
<evidence type="ECO:0000256" key="1">
    <source>
        <dbReference type="SAM" id="MobiDB-lite"/>
    </source>
</evidence>
<evidence type="ECO:0000313" key="4">
    <source>
        <dbReference type="Proteomes" id="UP000000598"/>
    </source>
</evidence>
<dbReference type="PaxDb" id="284590-Q6CJA2"/>
<feature type="region of interest" description="Disordered" evidence="1">
    <location>
        <begin position="1"/>
        <end position="54"/>
    </location>
</feature>
<dbReference type="InterPro" id="IPR039249">
    <property type="entry name" value="GPATCH11"/>
</dbReference>
<keyword evidence="4" id="KW-1185">Reference proteome</keyword>
<gene>
    <name evidence="3" type="ORF">KLLA0_F20207g</name>
</gene>
<feature type="compositionally biased region" description="Basic residues" evidence="1">
    <location>
        <begin position="23"/>
        <end position="33"/>
    </location>
</feature>
<dbReference type="SMART" id="SM01173">
    <property type="entry name" value="DUF4187"/>
    <property type="match status" value="1"/>
</dbReference>
<proteinExistence type="predicted"/>
<dbReference type="KEGG" id="kla:KLLA0_F20207g"/>
<dbReference type="GO" id="GO:0000776">
    <property type="term" value="C:kinetochore"/>
    <property type="evidence" value="ECO:0007669"/>
    <property type="project" value="TreeGrafter"/>
</dbReference>
<dbReference type="OMA" id="DYMNMVI"/>
<protein>
    <submittedName>
        <fullName evidence="3">KLLA0F20207p</fullName>
    </submittedName>
</protein>
<dbReference type="Pfam" id="PF13821">
    <property type="entry name" value="DUF4187"/>
    <property type="match status" value="1"/>
</dbReference>
<organism evidence="3 4">
    <name type="scientific">Kluyveromyces lactis (strain ATCC 8585 / CBS 2359 / DSM 70799 / NBRC 1267 / NRRL Y-1140 / WM37)</name>
    <name type="common">Yeast</name>
    <name type="synonym">Candida sphaerica</name>
    <dbReference type="NCBI Taxonomy" id="284590"/>
    <lineage>
        <taxon>Eukaryota</taxon>
        <taxon>Fungi</taxon>
        <taxon>Dikarya</taxon>
        <taxon>Ascomycota</taxon>
        <taxon>Saccharomycotina</taxon>
        <taxon>Saccharomycetes</taxon>
        <taxon>Saccharomycetales</taxon>
        <taxon>Saccharomycetaceae</taxon>
        <taxon>Kluyveromyces</taxon>
    </lineage>
</organism>
<dbReference type="PANTHER" id="PTHR21032">
    <property type="entry name" value="G PATCH DOMAIN-CONTAINING PROTEIN 11"/>
    <property type="match status" value="1"/>
</dbReference>
<evidence type="ECO:0000259" key="2">
    <source>
        <dbReference type="SMART" id="SM01173"/>
    </source>
</evidence>